<keyword evidence="3" id="KW-1185">Reference proteome</keyword>
<feature type="transmembrane region" description="Helical" evidence="1">
    <location>
        <begin position="36"/>
        <end position="57"/>
    </location>
</feature>
<dbReference type="EMBL" id="JAATJC010000001">
    <property type="protein sequence ID" value="NJC06501.1"/>
    <property type="molecule type" value="Genomic_DNA"/>
</dbReference>
<keyword evidence="1" id="KW-0472">Membrane</keyword>
<dbReference type="Proteomes" id="UP000558192">
    <property type="component" value="Unassembled WGS sequence"/>
</dbReference>
<reference evidence="2 3" key="1">
    <citation type="submission" date="2020-03" db="EMBL/GenBank/DDBJ databases">
        <title>Genomic Encyclopedia of Type Strains, Phase IV (KMG-IV): sequencing the most valuable type-strain genomes for metagenomic binning, comparative biology and taxonomic classification.</title>
        <authorList>
            <person name="Goeker M."/>
        </authorList>
    </citation>
    <scope>NUCLEOTIDE SEQUENCE [LARGE SCALE GENOMIC DNA]</scope>
    <source>
        <strain evidence="2 3">DSM 16846</strain>
    </source>
</reference>
<keyword evidence="1" id="KW-0812">Transmembrane</keyword>
<evidence type="ECO:0000313" key="3">
    <source>
        <dbReference type="Proteomes" id="UP000558192"/>
    </source>
</evidence>
<sequence length="108" mass="11595">MNERQWFTVGLFGLTAAMLFMAWLNPALWDVKLFEVMLQAVVITGLLNMAAAFHFAANKNDEKRVDNTSAAFRAIEAAASQPPAGAAQAAEQVANAAQDEAAAIKGER</sequence>
<feature type="transmembrane region" description="Helical" evidence="1">
    <location>
        <begin position="7"/>
        <end position="24"/>
    </location>
</feature>
<dbReference type="RefSeq" id="WP_168069748.1">
    <property type="nucleotide sequence ID" value="NZ_JAATJC010000001.1"/>
</dbReference>
<protein>
    <submittedName>
        <fullName evidence="2">Uncharacterized protein</fullName>
    </submittedName>
</protein>
<proteinExistence type="predicted"/>
<name>A0A7X6BHV2_9SPHN</name>
<gene>
    <name evidence="2" type="ORF">GGQ97_002294</name>
</gene>
<keyword evidence="1" id="KW-1133">Transmembrane helix</keyword>
<evidence type="ECO:0000313" key="2">
    <source>
        <dbReference type="EMBL" id="NJC06501.1"/>
    </source>
</evidence>
<dbReference type="AlphaFoldDB" id="A0A7X6BHV2"/>
<evidence type="ECO:0000256" key="1">
    <source>
        <dbReference type="SAM" id="Phobius"/>
    </source>
</evidence>
<comment type="caution">
    <text evidence="2">The sequence shown here is derived from an EMBL/GenBank/DDBJ whole genome shotgun (WGS) entry which is preliminary data.</text>
</comment>
<accession>A0A7X6BHV2</accession>
<organism evidence="2 3">
    <name type="scientific">Sphingomonas kaistensis</name>
    <dbReference type="NCBI Taxonomy" id="298708"/>
    <lineage>
        <taxon>Bacteria</taxon>
        <taxon>Pseudomonadati</taxon>
        <taxon>Pseudomonadota</taxon>
        <taxon>Alphaproteobacteria</taxon>
        <taxon>Sphingomonadales</taxon>
        <taxon>Sphingomonadaceae</taxon>
        <taxon>Sphingomonas</taxon>
    </lineage>
</organism>